<dbReference type="GO" id="GO:0008168">
    <property type="term" value="F:methyltransferase activity"/>
    <property type="evidence" value="ECO:0007669"/>
    <property type="project" value="UniProtKB-KW"/>
</dbReference>
<proteinExistence type="predicted"/>
<dbReference type="Pfam" id="PF13649">
    <property type="entry name" value="Methyltransf_25"/>
    <property type="match status" value="1"/>
</dbReference>
<name>A0A0Q3VIJ6_9BACI</name>
<keyword evidence="2" id="KW-0489">Methyltransferase</keyword>
<dbReference type="SUPFAM" id="SSF53335">
    <property type="entry name" value="S-adenosyl-L-methionine-dependent methyltransferases"/>
    <property type="match status" value="1"/>
</dbReference>
<dbReference type="CDD" id="cd02440">
    <property type="entry name" value="AdoMet_MTases"/>
    <property type="match status" value="1"/>
</dbReference>
<dbReference type="InterPro" id="IPR029063">
    <property type="entry name" value="SAM-dependent_MTases_sf"/>
</dbReference>
<accession>A0A0Q3VIJ6</accession>
<dbReference type="GO" id="GO:0032259">
    <property type="term" value="P:methylation"/>
    <property type="evidence" value="ECO:0007669"/>
    <property type="project" value="UniProtKB-KW"/>
</dbReference>
<evidence type="ECO:0000313" key="2">
    <source>
        <dbReference type="EMBL" id="KQL21699.1"/>
    </source>
</evidence>
<feature type="domain" description="Methyltransferase" evidence="1">
    <location>
        <begin position="51"/>
        <end position="148"/>
    </location>
</feature>
<dbReference type="PATRIC" id="fig|1637975.4.peg.5295"/>
<organism evidence="2 3">
    <name type="scientific">Cytobacillus solani</name>
    <dbReference type="NCBI Taxonomy" id="1637975"/>
    <lineage>
        <taxon>Bacteria</taxon>
        <taxon>Bacillati</taxon>
        <taxon>Bacillota</taxon>
        <taxon>Bacilli</taxon>
        <taxon>Bacillales</taxon>
        <taxon>Bacillaceae</taxon>
        <taxon>Cytobacillus</taxon>
    </lineage>
</organism>
<evidence type="ECO:0000259" key="1">
    <source>
        <dbReference type="Pfam" id="PF13649"/>
    </source>
</evidence>
<dbReference type="InterPro" id="IPR041698">
    <property type="entry name" value="Methyltransf_25"/>
</dbReference>
<dbReference type="Gene3D" id="3.40.50.150">
    <property type="entry name" value="Vaccinia Virus protein VP39"/>
    <property type="match status" value="1"/>
</dbReference>
<keyword evidence="2" id="KW-0808">Transferase</keyword>
<keyword evidence="3" id="KW-1185">Reference proteome</keyword>
<dbReference type="STRING" id="1637975.AN957_26190"/>
<dbReference type="Proteomes" id="UP000050996">
    <property type="component" value="Unassembled WGS sequence"/>
</dbReference>
<sequence length="191" mass="21652">MEASSLNNHNSLLFLQSFIRKPKEIGSVWPSSSFLARKMVQQVAWEEVGAVAELGSGTGAITKEIQSHVSNKAAVLLFEKDGEMSGNLQKEFPEYLCYQNAVQLLNIMDQNGIKQLDCVISGLPFFNFSTELRERLLKQVIDSLKPGGYFIAFQYSLQMKKQLSRAFHIERIHYVPLNFPPAFVYVCKKIN</sequence>
<dbReference type="AlphaFoldDB" id="A0A0Q3VIJ6"/>
<dbReference type="EMBL" id="LJIX01000006">
    <property type="protein sequence ID" value="KQL21699.1"/>
    <property type="molecule type" value="Genomic_DNA"/>
</dbReference>
<protein>
    <submittedName>
        <fullName evidence="2">Phospholipid methyltransferase</fullName>
    </submittedName>
</protein>
<evidence type="ECO:0000313" key="3">
    <source>
        <dbReference type="Proteomes" id="UP000050996"/>
    </source>
</evidence>
<gene>
    <name evidence="2" type="ORF">AN957_26190</name>
</gene>
<comment type="caution">
    <text evidence="2">The sequence shown here is derived from an EMBL/GenBank/DDBJ whole genome shotgun (WGS) entry which is preliminary data.</text>
</comment>
<reference evidence="2 3" key="1">
    <citation type="submission" date="2015-09" db="EMBL/GenBank/DDBJ databases">
        <title>Genome sequencing project for genomic taxonomy and phylogenomics of Bacillus-like bacteria.</title>
        <authorList>
            <person name="Liu B."/>
            <person name="Wang J."/>
            <person name="Zhu Y."/>
            <person name="Liu G."/>
            <person name="Chen Q."/>
            <person name="Chen Z."/>
            <person name="Lan J."/>
            <person name="Che J."/>
            <person name="Ge C."/>
            <person name="Shi H."/>
            <person name="Pan Z."/>
            <person name="Liu X."/>
        </authorList>
    </citation>
    <scope>NUCLEOTIDE SEQUENCE [LARGE SCALE GENOMIC DNA]</scope>
    <source>
        <strain evidence="2 3">FJAT-18043</strain>
    </source>
</reference>